<keyword evidence="2" id="KW-0441">Lipid A biosynthesis</keyword>
<dbReference type="InterPro" id="IPR007691">
    <property type="entry name" value="LpxD"/>
</dbReference>
<evidence type="ECO:0000256" key="5">
    <source>
        <dbReference type="ARBA" id="ARBA00023315"/>
    </source>
</evidence>
<dbReference type="PANTHER" id="PTHR43378:SF2">
    <property type="entry name" value="UDP-3-O-ACYLGLUCOSAMINE N-ACYLTRANSFERASE 1, MITOCHONDRIAL-RELATED"/>
    <property type="match status" value="1"/>
</dbReference>
<dbReference type="Proteomes" id="UP000289340">
    <property type="component" value="Chromosome 11"/>
</dbReference>
<dbReference type="GO" id="GO:0016020">
    <property type="term" value="C:membrane"/>
    <property type="evidence" value="ECO:0007669"/>
    <property type="project" value="GOC"/>
</dbReference>
<evidence type="ECO:0000313" key="7">
    <source>
        <dbReference type="Proteomes" id="UP000289340"/>
    </source>
</evidence>
<comment type="caution">
    <text evidence="6">The sequence shown here is derived from an EMBL/GenBank/DDBJ whole genome shotgun (WGS) entry which is preliminary data.</text>
</comment>
<evidence type="ECO:0000256" key="4">
    <source>
        <dbReference type="ARBA" id="ARBA00023098"/>
    </source>
</evidence>
<dbReference type="InterPro" id="IPR011004">
    <property type="entry name" value="Trimer_LpxA-like_sf"/>
</dbReference>
<reference evidence="6 7" key="1">
    <citation type="submission" date="2018-09" db="EMBL/GenBank/DDBJ databases">
        <title>A high-quality reference genome of wild soybean provides a powerful tool to mine soybean genomes.</title>
        <authorList>
            <person name="Xie M."/>
            <person name="Chung C.Y.L."/>
            <person name="Li M.-W."/>
            <person name="Wong F.-L."/>
            <person name="Chan T.-F."/>
            <person name="Lam H.-M."/>
        </authorList>
    </citation>
    <scope>NUCLEOTIDE SEQUENCE [LARGE SCALE GENOMIC DNA]</scope>
    <source>
        <strain evidence="7">cv. W05</strain>
        <tissue evidence="6">Hypocotyl of etiolated seedlings</tissue>
    </source>
</reference>
<dbReference type="GO" id="GO:0009245">
    <property type="term" value="P:lipid A biosynthetic process"/>
    <property type="evidence" value="ECO:0007669"/>
    <property type="project" value="UniProtKB-KW"/>
</dbReference>
<dbReference type="PANTHER" id="PTHR43378">
    <property type="entry name" value="UDP-3-O-ACYLGLUCOSAMINE N-ACYLTRANSFERASE"/>
    <property type="match status" value="1"/>
</dbReference>
<evidence type="ECO:0000313" key="6">
    <source>
        <dbReference type="EMBL" id="RZB77579.1"/>
    </source>
</evidence>
<evidence type="ECO:0000256" key="1">
    <source>
        <dbReference type="ARBA" id="ARBA00022516"/>
    </source>
</evidence>
<dbReference type="CDD" id="cd03352">
    <property type="entry name" value="LbH_LpxD"/>
    <property type="match status" value="1"/>
</dbReference>
<gene>
    <name evidence="6" type="ORF">D0Y65_028567</name>
</gene>
<keyword evidence="5 6" id="KW-0012">Acyltransferase</keyword>
<dbReference type="EMBL" id="QZWG01000011">
    <property type="protein sequence ID" value="RZB77579.1"/>
    <property type="molecule type" value="Genomic_DNA"/>
</dbReference>
<dbReference type="GO" id="GO:0016410">
    <property type="term" value="F:N-acyltransferase activity"/>
    <property type="evidence" value="ECO:0007669"/>
    <property type="project" value="InterPro"/>
</dbReference>
<keyword evidence="4" id="KW-0443">Lipid metabolism</keyword>
<name>A0A445HUZ0_GLYSO</name>
<dbReference type="SUPFAM" id="SSF51161">
    <property type="entry name" value="Trimeric LpxA-like enzymes"/>
    <property type="match status" value="1"/>
</dbReference>
<evidence type="ECO:0000256" key="2">
    <source>
        <dbReference type="ARBA" id="ARBA00022556"/>
    </source>
</evidence>
<proteinExistence type="predicted"/>
<sequence>NEEGSRKKWAKKNDNGSGPLDQAYIWTKVGRSPDLGSDYFWSYATKCDDDDYGCKEGTWLCLKKNPFSESQSKCKLAPYSPFSSSYLRIFRYNVALSNFCIGDSCVIHNGVCIGQDGFGFYVDGDGNMIKKPQMLNVIIGNNVEIGANTCIDRGSWRDTVIGDNSKIDNLVQNCLLCGQVGIAGSAIIGDYVTTEGRVAVRDHLSIISKSARGISCNVVLNLGFRRKYLITQLLLVQLDAASCVTKDIKEPGDYGGFPAVLIHQWRIQVASRCQTLG</sequence>
<keyword evidence="1" id="KW-0444">Lipid biosynthesis</keyword>
<feature type="non-terminal residue" evidence="6">
    <location>
        <position position="1"/>
    </location>
</feature>
<evidence type="ECO:0000256" key="3">
    <source>
        <dbReference type="ARBA" id="ARBA00022679"/>
    </source>
</evidence>
<keyword evidence="3 6" id="KW-0808">Transferase</keyword>
<organism evidence="6 7">
    <name type="scientific">Glycine soja</name>
    <name type="common">Wild soybean</name>
    <dbReference type="NCBI Taxonomy" id="3848"/>
    <lineage>
        <taxon>Eukaryota</taxon>
        <taxon>Viridiplantae</taxon>
        <taxon>Streptophyta</taxon>
        <taxon>Embryophyta</taxon>
        <taxon>Tracheophyta</taxon>
        <taxon>Spermatophyta</taxon>
        <taxon>Magnoliopsida</taxon>
        <taxon>eudicotyledons</taxon>
        <taxon>Gunneridae</taxon>
        <taxon>Pentapetalae</taxon>
        <taxon>rosids</taxon>
        <taxon>fabids</taxon>
        <taxon>Fabales</taxon>
        <taxon>Fabaceae</taxon>
        <taxon>Papilionoideae</taxon>
        <taxon>50 kb inversion clade</taxon>
        <taxon>NPAAA clade</taxon>
        <taxon>indigoferoid/millettioid clade</taxon>
        <taxon>Phaseoleae</taxon>
        <taxon>Glycine</taxon>
        <taxon>Glycine subgen. Soja</taxon>
    </lineage>
</organism>
<keyword evidence="7" id="KW-1185">Reference proteome</keyword>
<dbReference type="Gene3D" id="2.160.10.10">
    <property type="entry name" value="Hexapeptide repeat proteins"/>
    <property type="match status" value="1"/>
</dbReference>
<accession>A0A445HUZ0</accession>
<dbReference type="AlphaFoldDB" id="A0A445HUZ0"/>
<protein>
    <submittedName>
        <fullName evidence="6">Putative UDP-3-O-acylglucosamine N-acyltransferase 2, mitochondrial isoform B</fullName>
    </submittedName>
</protein>